<evidence type="ECO:0000256" key="1">
    <source>
        <dbReference type="SAM" id="Phobius"/>
    </source>
</evidence>
<dbReference type="AlphaFoldDB" id="A0A1F4W1C2"/>
<keyword evidence="1" id="KW-0472">Membrane</keyword>
<dbReference type="EMBL" id="MEVT01000008">
    <property type="protein sequence ID" value="OGC63206.1"/>
    <property type="molecule type" value="Genomic_DNA"/>
</dbReference>
<comment type="caution">
    <text evidence="2">The sequence shown here is derived from an EMBL/GenBank/DDBJ whole genome shotgun (WGS) entry which is preliminary data.</text>
</comment>
<organism evidence="2 3">
    <name type="scientific">candidate division WWE3 bacterium RIFOXYA2_FULL_46_9</name>
    <dbReference type="NCBI Taxonomy" id="1802636"/>
    <lineage>
        <taxon>Bacteria</taxon>
        <taxon>Katanobacteria</taxon>
    </lineage>
</organism>
<evidence type="ECO:0000313" key="3">
    <source>
        <dbReference type="Proteomes" id="UP000176614"/>
    </source>
</evidence>
<keyword evidence="1" id="KW-1133">Transmembrane helix</keyword>
<evidence type="ECO:0008006" key="4">
    <source>
        <dbReference type="Google" id="ProtNLM"/>
    </source>
</evidence>
<feature type="transmembrane region" description="Helical" evidence="1">
    <location>
        <begin position="33"/>
        <end position="58"/>
    </location>
</feature>
<gene>
    <name evidence="2" type="ORF">A2264_00755</name>
</gene>
<protein>
    <recommendedName>
        <fullName evidence="4">Major facilitator superfamily (MFS) profile domain-containing protein</fullName>
    </recommendedName>
</protein>
<dbReference type="Proteomes" id="UP000176614">
    <property type="component" value="Unassembled WGS sequence"/>
</dbReference>
<proteinExistence type="predicted"/>
<accession>A0A1F4W1C2</accession>
<name>A0A1F4W1C2_UNCKA</name>
<reference evidence="2 3" key="1">
    <citation type="journal article" date="2016" name="Nat. Commun.">
        <title>Thousands of microbial genomes shed light on interconnected biogeochemical processes in an aquifer system.</title>
        <authorList>
            <person name="Anantharaman K."/>
            <person name="Brown C.T."/>
            <person name="Hug L.A."/>
            <person name="Sharon I."/>
            <person name="Castelle C.J."/>
            <person name="Probst A.J."/>
            <person name="Thomas B.C."/>
            <person name="Singh A."/>
            <person name="Wilkins M.J."/>
            <person name="Karaoz U."/>
            <person name="Brodie E.L."/>
            <person name="Williams K.H."/>
            <person name="Hubbard S.S."/>
            <person name="Banfield J.F."/>
        </authorList>
    </citation>
    <scope>NUCLEOTIDE SEQUENCE [LARGE SCALE GENOMIC DNA]</scope>
</reference>
<feature type="transmembrane region" description="Helical" evidence="1">
    <location>
        <begin position="70"/>
        <end position="96"/>
    </location>
</feature>
<evidence type="ECO:0000313" key="2">
    <source>
        <dbReference type="EMBL" id="OGC63206.1"/>
    </source>
</evidence>
<sequence length="142" mass="14779">MFGLLFALISLAWKVWIGHQTFGVAYTAAAGFLFNWYVVFACISVGLILVVALLVALGAGGGVFLEFGPIAGVFAMIAGGGFTLIIAALGFILRYGSLIAGTFLLKSAWNGGTWDVARLVVGGLLLLMGLIVSSKRSRSSSS</sequence>
<feature type="transmembrane region" description="Helical" evidence="1">
    <location>
        <begin position="116"/>
        <end position="133"/>
    </location>
</feature>
<keyword evidence="1" id="KW-0812">Transmembrane</keyword>